<evidence type="ECO:0000256" key="2">
    <source>
        <dbReference type="ARBA" id="ARBA00023125"/>
    </source>
</evidence>
<dbReference type="SMART" id="SM00398">
    <property type="entry name" value="HMG"/>
    <property type="match status" value="2"/>
</dbReference>
<evidence type="ECO:0000256" key="3">
    <source>
        <dbReference type="ARBA" id="ARBA00023242"/>
    </source>
</evidence>
<gene>
    <name evidence="8" type="ORF">CVIRNUC_010300</name>
</gene>
<evidence type="ECO:0000313" key="8">
    <source>
        <dbReference type="EMBL" id="CAK0787084.1"/>
    </source>
</evidence>
<dbReference type="AlphaFoldDB" id="A0AAV1IM88"/>
<dbReference type="EMBL" id="CAUYUE010000016">
    <property type="protein sequence ID" value="CAK0787084.1"/>
    <property type="molecule type" value="Genomic_DNA"/>
</dbReference>
<dbReference type="CDD" id="cd00084">
    <property type="entry name" value="HMG-box_SF"/>
    <property type="match status" value="2"/>
</dbReference>
<dbReference type="PANTHER" id="PTHR48112:SF32">
    <property type="entry name" value="HIGH MOBILITY GROUP PROTEIN B3"/>
    <property type="match status" value="1"/>
</dbReference>
<keyword evidence="2 4" id="KW-0238">DNA-binding</keyword>
<dbReference type="Gene3D" id="1.10.30.10">
    <property type="entry name" value="High mobility group box domain"/>
    <property type="match status" value="2"/>
</dbReference>
<evidence type="ECO:0000256" key="5">
    <source>
        <dbReference type="SAM" id="Coils"/>
    </source>
</evidence>
<feature type="region of interest" description="Disordered" evidence="6">
    <location>
        <begin position="1"/>
        <end position="177"/>
    </location>
</feature>
<dbReference type="GO" id="GO:0003677">
    <property type="term" value="F:DNA binding"/>
    <property type="evidence" value="ECO:0007669"/>
    <property type="project" value="UniProtKB-UniRule"/>
</dbReference>
<keyword evidence="5" id="KW-0175">Coiled coil</keyword>
<feature type="compositionally biased region" description="Basic and acidic residues" evidence="6">
    <location>
        <begin position="369"/>
        <end position="378"/>
    </location>
</feature>
<comment type="subcellular location">
    <subcellularLocation>
        <location evidence="1">Nucleus</location>
    </subcellularLocation>
</comment>
<evidence type="ECO:0000256" key="6">
    <source>
        <dbReference type="SAM" id="MobiDB-lite"/>
    </source>
</evidence>
<dbReference type="InterPro" id="IPR036910">
    <property type="entry name" value="HMG_box_dom_sf"/>
</dbReference>
<dbReference type="PROSITE" id="PS50118">
    <property type="entry name" value="HMG_BOX_2"/>
    <property type="match status" value="2"/>
</dbReference>
<comment type="caution">
    <text evidence="8">The sequence shown here is derived from an EMBL/GenBank/DDBJ whole genome shotgun (WGS) entry which is preliminary data.</text>
</comment>
<feature type="coiled-coil region" evidence="5">
    <location>
        <begin position="547"/>
        <end position="574"/>
    </location>
</feature>
<dbReference type="SUPFAM" id="SSF47095">
    <property type="entry name" value="HMG-box"/>
    <property type="match status" value="2"/>
</dbReference>
<dbReference type="InterPro" id="IPR009071">
    <property type="entry name" value="HMG_box_dom"/>
</dbReference>
<dbReference type="PRINTS" id="PR00886">
    <property type="entry name" value="HIGHMOBLTY12"/>
</dbReference>
<evidence type="ECO:0000259" key="7">
    <source>
        <dbReference type="PROSITE" id="PS50118"/>
    </source>
</evidence>
<keyword evidence="3 4" id="KW-0539">Nucleus</keyword>
<feature type="compositionally biased region" description="Basic and acidic residues" evidence="6">
    <location>
        <begin position="12"/>
        <end position="37"/>
    </location>
</feature>
<feature type="compositionally biased region" description="Basic and acidic residues" evidence="6">
    <location>
        <begin position="336"/>
        <end position="351"/>
    </location>
</feature>
<feature type="DNA-binding region" description="HMG box" evidence="4">
    <location>
        <begin position="179"/>
        <end position="247"/>
    </location>
</feature>
<dbReference type="GO" id="GO:0005634">
    <property type="term" value="C:nucleus"/>
    <property type="evidence" value="ECO:0007669"/>
    <property type="project" value="UniProtKB-SubCell"/>
</dbReference>
<keyword evidence="9" id="KW-1185">Reference proteome</keyword>
<evidence type="ECO:0000256" key="1">
    <source>
        <dbReference type="ARBA" id="ARBA00004123"/>
    </source>
</evidence>
<reference evidence="8 9" key="1">
    <citation type="submission" date="2023-10" db="EMBL/GenBank/DDBJ databases">
        <authorList>
            <person name="Maclean D."/>
            <person name="Macfadyen A."/>
        </authorList>
    </citation>
    <scope>NUCLEOTIDE SEQUENCE [LARGE SCALE GENOMIC DNA]</scope>
</reference>
<protein>
    <recommendedName>
        <fullName evidence="7">HMG box domain-containing protein</fullName>
    </recommendedName>
</protein>
<feature type="region of interest" description="Disordered" evidence="6">
    <location>
        <begin position="314"/>
        <end position="400"/>
    </location>
</feature>
<feature type="DNA-binding region" description="HMG box" evidence="4">
    <location>
        <begin position="255"/>
        <end position="323"/>
    </location>
</feature>
<dbReference type="Pfam" id="PF00505">
    <property type="entry name" value="HMG_box"/>
    <property type="match status" value="2"/>
</dbReference>
<feature type="compositionally biased region" description="Low complexity" evidence="6">
    <location>
        <begin position="106"/>
        <end position="117"/>
    </location>
</feature>
<sequence>MGDQTDESSDQLMKELEEVGRKLDLDNKRTEESRPSMDLDAPLALTPEEASMSQADPPGPDRAADSQPAEAEAEDELPKKALPAATKKRGLNMVKKASTPEPASMAAEKPAGKPAAGISTTKPANKKRIAARVVKATKEDVPPEPVITPEQVPDQKAPKTPSKVAAKTEAAAEGDAHKVKRARNAFMYFSTDMRASVKAGHPNLSMGEMSKKLGEMWKAASGEEKAKYEAMAEKDKDRAAAERTELKAAAKTNKRPRAKTAYQLFCDKERTQLKEATPEAKFGELNALLAAKWKEVSDADKKVFQTMHEELKAQLLGDQEAHKPKQKRKAAPKAGGDADKTGMEEANKEEGEDRDDEANQSPLKKAAKTSHEETRRPTEQSAQDTEDPAQAATGSAADDEGSLVAEMMKVDWKANPAEYIVAETSDAMYVVKRKGLDFTCCGMVDAQAAKRLRLPSPKQDAQAHSPVSVAMIDEWEAFKKGFRCAVQAHTDCGDLDLDDLNKGSPLEMCSFLGTLREPDFPLHKTPKNDISIKVPMLELSKAVQRVIDVERNANKDLRKELAALKAAAAAKVAAQPTREVAKHSIAAEAGDSEE</sequence>
<feature type="domain" description="HMG box" evidence="7">
    <location>
        <begin position="255"/>
        <end position="323"/>
    </location>
</feature>
<evidence type="ECO:0000313" key="9">
    <source>
        <dbReference type="Proteomes" id="UP001314263"/>
    </source>
</evidence>
<dbReference type="InterPro" id="IPR050342">
    <property type="entry name" value="HMGB"/>
</dbReference>
<evidence type="ECO:0000256" key="4">
    <source>
        <dbReference type="PROSITE-ProRule" id="PRU00267"/>
    </source>
</evidence>
<organism evidence="8 9">
    <name type="scientific">Coccomyxa viridis</name>
    <dbReference type="NCBI Taxonomy" id="1274662"/>
    <lineage>
        <taxon>Eukaryota</taxon>
        <taxon>Viridiplantae</taxon>
        <taxon>Chlorophyta</taxon>
        <taxon>core chlorophytes</taxon>
        <taxon>Trebouxiophyceae</taxon>
        <taxon>Trebouxiophyceae incertae sedis</taxon>
        <taxon>Coccomyxaceae</taxon>
        <taxon>Coccomyxa</taxon>
    </lineage>
</organism>
<dbReference type="PANTHER" id="PTHR48112">
    <property type="entry name" value="HIGH MOBILITY GROUP PROTEIN DSP1"/>
    <property type="match status" value="1"/>
</dbReference>
<name>A0AAV1IM88_9CHLO</name>
<feature type="domain" description="HMG box" evidence="7">
    <location>
        <begin position="179"/>
        <end position="247"/>
    </location>
</feature>
<proteinExistence type="predicted"/>
<dbReference type="Proteomes" id="UP001314263">
    <property type="component" value="Unassembled WGS sequence"/>
</dbReference>
<accession>A0AAV1IM88</accession>